<dbReference type="Proteomes" id="UP000678513">
    <property type="component" value="Chromosome"/>
</dbReference>
<dbReference type="Pfam" id="PF00665">
    <property type="entry name" value="rve"/>
    <property type="match status" value="1"/>
</dbReference>
<dbReference type="InterPro" id="IPR001584">
    <property type="entry name" value="Integrase_cat-core"/>
</dbReference>
<evidence type="ECO:0000256" key="1">
    <source>
        <dbReference type="ARBA" id="ARBA00023172"/>
    </source>
</evidence>
<feature type="domain" description="Integrase catalytic" evidence="2">
    <location>
        <begin position="172"/>
        <end position="334"/>
    </location>
</feature>
<gene>
    <name evidence="4" type="ORF">J5A65_03520</name>
    <name evidence="3" type="ORF">J5A65_11405</name>
</gene>
<sequence>MVRRLLTVTDRAGIARGLAEGCGLREIARRIGRDVSVVSREVARNQGETGYKCVAADVAAQRRRARPKPRKIDADLVLKQRVIADLRRSRTPRQIAGRLRAEAGGDRLEPCQGSPTAQGASVSHEAIYTWIYAMPKKTLREHGVMLGSKRTSRQSRRRLGERKSPIVGMVSIDQRPQEVTGRKVPGHWEGDLIIGAYGRTAAITLVERTTRFVTILALPKGKNADGVCDALIDHITGLPELMKGTLTWDQGSEMARHAAFTMATQMPVYFAHPHSPWERGSNENTNRLIRDYLPKGTPIPQHQPYLTAIAEELNERPRATLGYLTPREAFQKLLVASTT</sequence>
<evidence type="ECO:0000313" key="3">
    <source>
        <dbReference type="EMBL" id="QUC07530.1"/>
    </source>
</evidence>
<dbReference type="PANTHER" id="PTHR10948:SF23">
    <property type="entry name" value="TRANSPOSASE INSI FOR INSERTION SEQUENCE ELEMENT IS30A-RELATED"/>
    <property type="match status" value="1"/>
</dbReference>
<organism evidence="3 5">
    <name type="scientific">Arachnia rubra</name>
    <dbReference type="NCBI Taxonomy" id="1547448"/>
    <lineage>
        <taxon>Bacteria</taxon>
        <taxon>Bacillati</taxon>
        <taxon>Actinomycetota</taxon>
        <taxon>Actinomycetes</taxon>
        <taxon>Propionibacteriales</taxon>
        <taxon>Propionibacteriaceae</taxon>
        <taxon>Arachnia</taxon>
    </lineage>
</organism>
<dbReference type="SUPFAM" id="SSF53098">
    <property type="entry name" value="Ribonuclease H-like"/>
    <property type="match status" value="1"/>
</dbReference>
<evidence type="ECO:0000313" key="5">
    <source>
        <dbReference type="Proteomes" id="UP000678513"/>
    </source>
</evidence>
<dbReference type="InterPro" id="IPR012337">
    <property type="entry name" value="RNaseH-like_sf"/>
</dbReference>
<dbReference type="InterPro" id="IPR053392">
    <property type="entry name" value="Transposase_IS30-like"/>
</dbReference>
<keyword evidence="1" id="KW-0233">DNA recombination</keyword>
<dbReference type="PROSITE" id="PS50994">
    <property type="entry name" value="INTEGRASE"/>
    <property type="match status" value="1"/>
</dbReference>
<evidence type="ECO:0000259" key="2">
    <source>
        <dbReference type="PROSITE" id="PS50994"/>
    </source>
</evidence>
<evidence type="ECO:0000313" key="4">
    <source>
        <dbReference type="EMBL" id="QUC08816.1"/>
    </source>
</evidence>
<dbReference type="Pfam" id="PF13936">
    <property type="entry name" value="HTH_38"/>
    <property type="match status" value="1"/>
</dbReference>
<protein>
    <submittedName>
        <fullName evidence="3">IS30 family transposase</fullName>
    </submittedName>
</protein>
<reference evidence="3 5" key="1">
    <citation type="submission" date="2021-03" db="EMBL/GenBank/DDBJ databases">
        <title>Human Oral Microbial Genomes.</title>
        <authorList>
            <person name="Johnston C.D."/>
            <person name="Chen T."/>
            <person name="Dewhirst F.E."/>
        </authorList>
    </citation>
    <scope>NUCLEOTIDE SEQUENCE [LARGE SCALE GENOMIC DNA]</scope>
    <source>
        <strain evidence="3 5">DSMZ 100122</strain>
    </source>
</reference>
<dbReference type="InterPro" id="IPR036397">
    <property type="entry name" value="RNaseH_sf"/>
</dbReference>
<dbReference type="EMBL" id="CP072384">
    <property type="protein sequence ID" value="QUC08816.1"/>
    <property type="molecule type" value="Genomic_DNA"/>
</dbReference>
<dbReference type="Gene3D" id="3.30.420.10">
    <property type="entry name" value="Ribonuclease H-like superfamily/Ribonuclease H"/>
    <property type="match status" value="1"/>
</dbReference>
<accession>A0ABX7Y3V8</accession>
<dbReference type="EMBL" id="CP072384">
    <property type="protein sequence ID" value="QUC07530.1"/>
    <property type="molecule type" value="Genomic_DNA"/>
</dbReference>
<dbReference type="InterPro" id="IPR025246">
    <property type="entry name" value="IS30-like_HTH"/>
</dbReference>
<name>A0ABX7Y3V8_9ACTN</name>
<dbReference type="InterPro" id="IPR051917">
    <property type="entry name" value="Transposase-Integrase"/>
</dbReference>
<proteinExistence type="predicted"/>
<dbReference type="PANTHER" id="PTHR10948">
    <property type="entry name" value="TRANSPOSASE"/>
    <property type="match status" value="1"/>
</dbReference>
<dbReference type="NCBIfam" id="NF033563">
    <property type="entry name" value="transpos_IS30"/>
    <property type="match status" value="1"/>
</dbReference>
<keyword evidence="5" id="KW-1185">Reference proteome</keyword>